<dbReference type="GO" id="GO:0046872">
    <property type="term" value="F:metal ion binding"/>
    <property type="evidence" value="ECO:0007669"/>
    <property type="project" value="UniProtKB-KW"/>
</dbReference>
<keyword evidence="3" id="KW-0964">Secreted</keyword>
<dbReference type="GO" id="GO:0008081">
    <property type="term" value="F:phosphoric diester hydrolase activity"/>
    <property type="evidence" value="ECO:0007669"/>
    <property type="project" value="InterPro"/>
</dbReference>
<feature type="signal peptide" evidence="8">
    <location>
        <begin position="1"/>
        <end position="22"/>
    </location>
</feature>
<dbReference type="PROSITE" id="PS50007">
    <property type="entry name" value="PIPLC_X_DOMAIN"/>
    <property type="match status" value="1"/>
</dbReference>
<evidence type="ECO:0000256" key="8">
    <source>
        <dbReference type="SAM" id="SignalP"/>
    </source>
</evidence>
<keyword evidence="7" id="KW-0456">Lyase</keyword>
<evidence type="ECO:0000256" key="6">
    <source>
        <dbReference type="ARBA" id="ARBA00023157"/>
    </source>
</evidence>
<keyword evidence="4" id="KW-0479">Metal-binding</keyword>
<keyword evidence="11" id="KW-1185">Reference proteome</keyword>
<comment type="subcellular location">
    <subcellularLocation>
        <location evidence="2">Secreted</location>
    </subcellularLocation>
</comment>
<dbReference type="OrthoDB" id="6426110at2759"/>
<keyword evidence="6" id="KW-1015">Disulfide bond</keyword>
<evidence type="ECO:0000256" key="4">
    <source>
        <dbReference type="ARBA" id="ARBA00022723"/>
    </source>
</evidence>
<dbReference type="Proteomes" id="UP000886998">
    <property type="component" value="Unassembled WGS sequence"/>
</dbReference>
<dbReference type="GO" id="GO:0016829">
    <property type="term" value="F:lyase activity"/>
    <property type="evidence" value="ECO:0007669"/>
    <property type="project" value="UniProtKB-KW"/>
</dbReference>
<evidence type="ECO:0000313" key="10">
    <source>
        <dbReference type="EMBL" id="GFY43124.1"/>
    </source>
</evidence>
<dbReference type="GO" id="GO:0005576">
    <property type="term" value="C:extracellular region"/>
    <property type="evidence" value="ECO:0007669"/>
    <property type="project" value="UniProtKB-SubCell"/>
</dbReference>
<feature type="chain" id="PRO_5036455635" evidence="8">
    <location>
        <begin position="23"/>
        <end position="440"/>
    </location>
</feature>
<feature type="domain" description="Phosphatidylinositol-specific phospholipase C X" evidence="9">
    <location>
        <begin position="160"/>
        <end position="307"/>
    </location>
</feature>
<sequence length="440" mass="51669">MLHTNLIIITCVVFISSTIVSSSIIHSLKDCYENIQPRTEIFLTIASLYSLHKKNSEVQRWLEVNWVTEYLLKDDSIDVYNKDPTLDPTIRPLLTLKPKEHPKGYFRTKIKVPIISSFLNPEEKNTCRDYWATYRNAKGKVESSTCLKIHPLWMEHISKRISSLRLHELMIPGSHDSGCFSTKNKKIPFLRYKLTQEVSIFNQLVYGLRYFDLRIGYYEETYDKYFINHNSFKTSHSVMSVLDQVRSFLQKAKKEIVILDFHKFPYGFDTDETHQKLLALIQSILGPLLLPYDFRNATLHEIWQSGKNVIVSYEYKFRNGTPAYLWPRIPRAWGNKQDLESLRTYFQEVFSKPTPKGLWAAMAEMTPNLGMIILNPLHGLRPMADEVNREVSRWFRDLYWQKTNIIATDYFLGNDIINIAIRANQIKGVCPRRFWSHLKI</sequence>
<dbReference type="InterPro" id="IPR000909">
    <property type="entry name" value="PLipase_C_PInositol-sp_X_dom"/>
</dbReference>
<comment type="catalytic activity">
    <reaction evidence="1">
        <text>an N-(acyl)-sphingosylphosphoethanolamine = an N-(acyl)-sphingosyl-1,3-cyclic phosphate + ethanolamine</text>
        <dbReference type="Rhea" id="RHEA:60648"/>
        <dbReference type="ChEBI" id="CHEBI:57603"/>
        <dbReference type="ChEBI" id="CHEBI:143891"/>
        <dbReference type="ChEBI" id="CHEBI:143892"/>
    </reaction>
</comment>
<dbReference type="PANTHER" id="PTHR13593:SF103">
    <property type="entry name" value="RE10370P"/>
    <property type="match status" value="1"/>
</dbReference>
<dbReference type="InterPro" id="IPR017946">
    <property type="entry name" value="PLC-like_Pdiesterase_TIM-brl"/>
</dbReference>
<evidence type="ECO:0000259" key="9">
    <source>
        <dbReference type="SMART" id="SM00148"/>
    </source>
</evidence>
<keyword evidence="8" id="KW-0732">Signal</keyword>
<dbReference type="Gene3D" id="3.20.20.190">
    <property type="entry name" value="Phosphatidylinositol (PI) phosphodiesterase"/>
    <property type="match status" value="1"/>
</dbReference>
<protein>
    <submittedName>
        <fullName evidence="10">PI-PLC X-box domain-containing protein DDB_G0293730</fullName>
    </submittedName>
</protein>
<keyword evidence="5" id="KW-0460">Magnesium</keyword>
<evidence type="ECO:0000313" key="11">
    <source>
        <dbReference type="Proteomes" id="UP000886998"/>
    </source>
</evidence>
<dbReference type="InterPro" id="IPR051057">
    <property type="entry name" value="PI-PLC_domain"/>
</dbReference>
<reference evidence="10" key="1">
    <citation type="submission" date="2020-08" db="EMBL/GenBank/DDBJ databases">
        <title>Multicomponent nature underlies the extraordinary mechanical properties of spider dragline silk.</title>
        <authorList>
            <person name="Kono N."/>
            <person name="Nakamura H."/>
            <person name="Mori M."/>
            <person name="Yoshida Y."/>
            <person name="Ohtoshi R."/>
            <person name="Malay A.D."/>
            <person name="Moran D.A.P."/>
            <person name="Tomita M."/>
            <person name="Numata K."/>
            <person name="Arakawa K."/>
        </authorList>
    </citation>
    <scope>NUCLEOTIDE SEQUENCE</scope>
</reference>
<evidence type="ECO:0000256" key="7">
    <source>
        <dbReference type="ARBA" id="ARBA00023239"/>
    </source>
</evidence>
<evidence type="ECO:0000256" key="2">
    <source>
        <dbReference type="ARBA" id="ARBA00004613"/>
    </source>
</evidence>
<name>A0A8X6WZ81_9ARAC</name>
<dbReference type="SMART" id="SM00148">
    <property type="entry name" value="PLCXc"/>
    <property type="match status" value="1"/>
</dbReference>
<evidence type="ECO:0000256" key="1">
    <source>
        <dbReference type="ARBA" id="ARBA00000110"/>
    </source>
</evidence>
<gene>
    <name evidence="10" type="primary">DDB_G0293730</name>
    <name evidence="10" type="ORF">TNIN_259831</name>
</gene>
<organism evidence="10 11">
    <name type="scientific">Trichonephila inaurata madagascariensis</name>
    <dbReference type="NCBI Taxonomy" id="2747483"/>
    <lineage>
        <taxon>Eukaryota</taxon>
        <taxon>Metazoa</taxon>
        <taxon>Ecdysozoa</taxon>
        <taxon>Arthropoda</taxon>
        <taxon>Chelicerata</taxon>
        <taxon>Arachnida</taxon>
        <taxon>Araneae</taxon>
        <taxon>Araneomorphae</taxon>
        <taxon>Entelegynae</taxon>
        <taxon>Araneoidea</taxon>
        <taxon>Nephilidae</taxon>
        <taxon>Trichonephila</taxon>
        <taxon>Trichonephila inaurata</taxon>
    </lineage>
</organism>
<comment type="caution">
    <text evidence="10">The sequence shown here is derived from an EMBL/GenBank/DDBJ whole genome shotgun (WGS) entry which is preliminary data.</text>
</comment>
<dbReference type="EMBL" id="BMAV01003492">
    <property type="protein sequence ID" value="GFY43124.1"/>
    <property type="molecule type" value="Genomic_DNA"/>
</dbReference>
<dbReference type="PANTHER" id="PTHR13593">
    <property type="match status" value="1"/>
</dbReference>
<evidence type="ECO:0000256" key="5">
    <source>
        <dbReference type="ARBA" id="ARBA00022842"/>
    </source>
</evidence>
<evidence type="ECO:0000256" key="3">
    <source>
        <dbReference type="ARBA" id="ARBA00022525"/>
    </source>
</evidence>
<dbReference type="AlphaFoldDB" id="A0A8X6WZ81"/>
<accession>A0A8X6WZ81</accession>
<proteinExistence type="predicted"/>
<dbReference type="SUPFAM" id="SSF51695">
    <property type="entry name" value="PLC-like phosphodiesterases"/>
    <property type="match status" value="1"/>
</dbReference>
<dbReference type="GO" id="GO:0006629">
    <property type="term" value="P:lipid metabolic process"/>
    <property type="evidence" value="ECO:0007669"/>
    <property type="project" value="InterPro"/>
</dbReference>